<keyword evidence="9" id="KW-0902">Two-component regulatory system</keyword>
<dbReference type="Gene3D" id="1.10.287.130">
    <property type="match status" value="1"/>
</dbReference>
<name>A0A850RDB8_9GAMM</name>
<dbReference type="RefSeq" id="WP_176975692.1">
    <property type="nucleotide sequence ID" value="NZ_JABZEO010000003.1"/>
</dbReference>
<dbReference type="InterPro" id="IPR004358">
    <property type="entry name" value="Sig_transdc_His_kin-like_C"/>
</dbReference>
<keyword evidence="10 12" id="KW-0472">Membrane</keyword>
<evidence type="ECO:0000259" key="15">
    <source>
        <dbReference type="PROSITE" id="PS50113"/>
    </source>
</evidence>
<keyword evidence="4" id="KW-0597">Phosphoprotein</keyword>
<dbReference type="SMART" id="SM00091">
    <property type="entry name" value="PAS"/>
    <property type="match status" value="1"/>
</dbReference>
<evidence type="ECO:0000256" key="3">
    <source>
        <dbReference type="ARBA" id="ARBA00012438"/>
    </source>
</evidence>
<feature type="transmembrane region" description="Helical" evidence="12">
    <location>
        <begin position="51"/>
        <end position="71"/>
    </location>
</feature>
<dbReference type="PROSITE" id="PS50113">
    <property type="entry name" value="PAC"/>
    <property type="match status" value="1"/>
</dbReference>
<keyword evidence="11" id="KW-0131">Cell cycle</keyword>
<comment type="caution">
    <text evidence="16">The sequence shown here is derived from an EMBL/GenBank/DDBJ whole genome shotgun (WGS) entry which is preliminary data.</text>
</comment>
<feature type="transmembrane region" description="Helical" evidence="12">
    <location>
        <begin position="121"/>
        <end position="141"/>
    </location>
</feature>
<dbReference type="Gene3D" id="3.30.565.10">
    <property type="entry name" value="Histidine kinase-like ATPase, C-terminal domain"/>
    <property type="match status" value="1"/>
</dbReference>
<feature type="transmembrane region" description="Helical" evidence="12">
    <location>
        <begin position="329"/>
        <end position="349"/>
    </location>
</feature>
<evidence type="ECO:0000256" key="7">
    <source>
        <dbReference type="ARBA" id="ARBA00022777"/>
    </source>
</evidence>
<dbReference type="InterPro" id="IPR000014">
    <property type="entry name" value="PAS"/>
</dbReference>
<keyword evidence="7" id="KW-0418">Kinase</keyword>
<comment type="subcellular location">
    <subcellularLocation>
        <location evidence="2">Membrane</location>
    </subcellularLocation>
</comment>
<dbReference type="PROSITE" id="PS50112">
    <property type="entry name" value="PAS"/>
    <property type="match status" value="1"/>
</dbReference>
<dbReference type="InterPro" id="IPR000700">
    <property type="entry name" value="PAS-assoc_C"/>
</dbReference>
<dbReference type="PROSITE" id="PS50109">
    <property type="entry name" value="HIS_KIN"/>
    <property type="match status" value="1"/>
</dbReference>
<evidence type="ECO:0000256" key="8">
    <source>
        <dbReference type="ARBA" id="ARBA00022840"/>
    </source>
</evidence>
<reference evidence="16 17" key="1">
    <citation type="submission" date="2020-06" db="EMBL/GenBank/DDBJ databases">
        <title>Whole-genome sequence of Allochromatium humboldtianum DSM 21881, type strain.</title>
        <authorList>
            <person name="Kyndt J.A."/>
            <person name="Meyer T.E."/>
        </authorList>
    </citation>
    <scope>NUCLEOTIDE SEQUENCE [LARGE SCALE GENOMIC DNA]</scope>
    <source>
        <strain evidence="16 17">DSM 21881</strain>
    </source>
</reference>
<feature type="transmembrane region" description="Helical" evidence="12">
    <location>
        <begin position="219"/>
        <end position="237"/>
    </location>
</feature>
<dbReference type="Pfam" id="PF08448">
    <property type="entry name" value="PAS_4"/>
    <property type="match status" value="1"/>
</dbReference>
<proteinExistence type="predicted"/>
<dbReference type="InterPro" id="IPR036890">
    <property type="entry name" value="HATPase_C_sf"/>
</dbReference>
<evidence type="ECO:0000256" key="2">
    <source>
        <dbReference type="ARBA" id="ARBA00004370"/>
    </source>
</evidence>
<feature type="domain" description="PAC" evidence="15">
    <location>
        <begin position="440"/>
        <end position="491"/>
    </location>
</feature>
<feature type="domain" description="Histidine kinase" evidence="13">
    <location>
        <begin position="509"/>
        <end position="730"/>
    </location>
</feature>
<dbReference type="PRINTS" id="PR00344">
    <property type="entry name" value="BCTRLSENSOR"/>
</dbReference>
<feature type="transmembrane region" description="Helical" evidence="12">
    <location>
        <begin position="91"/>
        <end position="109"/>
    </location>
</feature>
<feature type="domain" description="PAS" evidence="14">
    <location>
        <begin position="366"/>
        <end position="436"/>
    </location>
</feature>
<evidence type="ECO:0000313" key="16">
    <source>
        <dbReference type="EMBL" id="NVZ08940.1"/>
    </source>
</evidence>
<evidence type="ECO:0000259" key="14">
    <source>
        <dbReference type="PROSITE" id="PS50112"/>
    </source>
</evidence>
<dbReference type="InterPro" id="IPR036097">
    <property type="entry name" value="HisK_dim/P_sf"/>
</dbReference>
<dbReference type="EMBL" id="JABZEO010000003">
    <property type="protein sequence ID" value="NVZ08940.1"/>
    <property type="molecule type" value="Genomic_DNA"/>
</dbReference>
<dbReference type="PANTHER" id="PTHR45339">
    <property type="entry name" value="HYBRID SIGNAL TRANSDUCTION HISTIDINE KINASE J"/>
    <property type="match status" value="1"/>
</dbReference>
<keyword evidence="17" id="KW-1185">Reference proteome</keyword>
<dbReference type="SUPFAM" id="SSF47384">
    <property type="entry name" value="Homodimeric domain of signal transducing histidine kinase"/>
    <property type="match status" value="1"/>
</dbReference>
<dbReference type="Proteomes" id="UP000592294">
    <property type="component" value="Unassembled WGS sequence"/>
</dbReference>
<evidence type="ECO:0000256" key="10">
    <source>
        <dbReference type="ARBA" id="ARBA00023136"/>
    </source>
</evidence>
<dbReference type="Pfam" id="PF02518">
    <property type="entry name" value="HATPase_c"/>
    <property type="match status" value="1"/>
</dbReference>
<keyword evidence="8" id="KW-0067">ATP-binding</keyword>
<dbReference type="FunFam" id="1.10.287.130:FF:000038">
    <property type="entry name" value="Sensory transduction histidine kinase"/>
    <property type="match status" value="1"/>
</dbReference>
<evidence type="ECO:0000256" key="1">
    <source>
        <dbReference type="ARBA" id="ARBA00000085"/>
    </source>
</evidence>
<feature type="transmembrane region" description="Helical" evidence="12">
    <location>
        <begin position="290"/>
        <end position="309"/>
    </location>
</feature>
<comment type="catalytic activity">
    <reaction evidence="1">
        <text>ATP + protein L-histidine = ADP + protein N-phospho-L-histidine.</text>
        <dbReference type="EC" id="2.7.13.3"/>
    </reaction>
</comment>
<dbReference type="InterPro" id="IPR005467">
    <property type="entry name" value="His_kinase_dom"/>
</dbReference>
<feature type="transmembrane region" description="Helical" evidence="12">
    <location>
        <begin position="153"/>
        <end position="172"/>
    </location>
</feature>
<dbReference type="PANTHER" id="PTHR45339:SF1">
    <property type="entry name" value="HYBRID SIGNAL TRANSDUCTION HISTIDINE KINASE J"/>
    <property type="match status" value="1"/>
</dbReference>
<keyword evidence="5" id="KW-0808">Transferase</keyword>
<dbReference type="SUPFAM" id="SSF55874">
    <property type="entry name" value="ATPase domain of HSP90 chaperone/DNA topoisomerase II/histidine kinase"/>
    <property type="match status" value="1"/>
</dbReference>
<dbReference type="InterPro" id="IPR035965">
    <property type="entry name" value="PAS-like_dom_sf"/>
</dbReference>
<evidence type="ECO:0000256" key="11">
    <source>
        <dbReference type="ARBA" id="ARBA00023306"/>
    </source>
</evidence>
<dbReference type="GO" id="GO:0016020">
    <property type="term" value="C:membrane"/>
    <property type="evidence" value="ECO:0007669"/>
    <property type="project" value="UniProtKB-SubCell"/>
</dbReference>
<keyword evidence="6" id="KW-0547">Nucleotide-binding</keyword>
<evidence type="ECO:0000259" key="13">
    <source>
        <dbReference type="PROSITE" id="PS50109"/>
    </source>
</evidence>
<dbReference type="SUPFAM" id="SSF55785">
    <property type="entry name" value="PYP-like sensor domain (PAS domain)"/>
    <property type="match status" value="1"/>
</dbReference>
<dbReference type="NCBIfam" id="TIGR00229">
    <property type="entry name" value="sensory_box"/>
    <property type="match status" value="1"/>
</dbReference>
<dbReference type="SMART" id="SM00387">
    <property type="entry name" value="HATPase_c"/>
    <property type="match status" value="1"/>
</dbReference>
<dbReference type="GO" id="GO:0005524">
    <property type="term" value="F:ATP binding"/>
    <property type="evidence" value="ECO:0007669"/>
    <property type="project" value="UniProtKB-KW"/>
</dbReference>
<dbReference type="InterPro" id="IPR003594">
    <property type="entry name" value="HATPase_dom"/>
</dbReference>
<dbReference type="GO" id="GO:0000155">
    <property type="term" value="F:phosphorelay sensor kinase activity"/>
    <property type="evidence" value="ECO:0007669"/>
    <property type="project" value="InterPro"/>
</dbReference>
<protein>
    <recommendedName>
        <fullName evidence="3">histidine kinase</fullName>
        <ecNumber evidence="3">2.7.13.3</ecNumber>
    </recommendedName>
</protein>
<dbReference type="EC" id="2.7.13.3" evidence="3"/>
<keyword evidence="12" id="KW-0812">Transmembrane</keyword>
<gene>
    <name evidence="16" type="ORF">HW932_06660</name>
</gene>
<dbReference type="Gene3D" id="3.30.450.20">
    <property type="entry name" value="PAS domain"/>
    <property type="match status" value="1"/>
</dbReference>
<feature type="transmembrane region" description="Helical" evidence="12">
    <location>
        <begin position="26"/>
        <end position="45"/>
    </location>
</feature>
<dbReference type="InterPro" id="IPR003661">
    <property type="entry name" value="HisK_dim/P_dom"/>
</dbReference>
<evidence type="ECO:0000256" key="6">
    <source>
        <dbReference type="ARBA" id="ARBA00022741"/>
    </source>
</evidence>
<evidence type="ECO:0000256" key="9">
    <source>
        <dbReference type="ARBA" id="ARBA00023012"/>
    </source>
</evidence>
<evidence type="ECO:0000256" key="4">
    <source>
        <dbReference type="ARBA" id="ARBA00022553"/>
    </source>
</evidence>
<organism evidence="16 17">
    <name type="scientific">Allochromatium humboldtianum</name>
    <dbReference type="NCBI Taxonomy" id="504901"/>
    <lineage>
        <taxon>Bacteria</taxon>
        <taxon>Pseudomonadati</taxon>
        <taxon>Pseudomonadota</taxon>
        <taxon>Gammaproteobacteria</taxon>
        <taxon>Chromatiales</taxon>
        <taxon>Chromatiaceae</taxon>
        <taxon>Allochromatium</taxon>
    </lineage>
</organism>
<feature type="transmembrane region" description="Helical" evidence="12">
    <location>
        <begin position="184"/>
        <end position="207"/>
    </location>
</feature>
<dbReference type="CDD" id="cd00082">
    <property type="entry name" value="HisKA"/>
    <property type="match status" value="1"/>
</dbReference>
<evidence type="ECO:0000256" key="5">
    <source>
        <dbReference type="ARBA" id="ARBA00022679"/>
    </source>
</evidence>
<dbReference type="Pfam" id="PF00512">
    <property type="entry name" value="HisKA"/>
    <property type="match status" value="1"/>
</dbReference>
<dbReference type="AlphaFoldDB" id="A0A850RDB8"/>
<dbReference type="SMART" id="SM00388">
    <property type="entry name" value="HisKA"/>
    <property type="match status" value="1"/>
</dbReference>
<keyword evidence="12" id="KW-1133">Transmembrane helix</keyword>
<dbReference type="FunFam" id="3.30.565.10:FF:000010">
    <property type="entry name" value="Sensor histidine kinase RcsC"/>
    <property type="match status" value="1"/>
</dbReference>
<evidence type="ECO:0000256" key="12">
    <source>
        <dbReference type="SAM" id="Phobius"/>
    </source>
</evidence>
<dbReference type="InterPro" id="IPR013656">
    <property type="entry name" value="PAS_4"/>
</dbReference>
<sequence length="855" mass="94783">MPESSRTPESASARAVFDAPFRDPGFWLLAFNLAALAIFTVWLQAHWGSEHWSTLIANLAFILFHVSYLILLWRTARAPWIEPVIRRGWRLIAFGELAYLSGEITWLVYENLLGIEPFPSLADLGYLAFFPLMLAGILSFARPLEARGERLLFWLDLSVIAIGVATLVWYFPLRAITAAEDVEVVALVLAYPVSDAVLLVGMAVWLLRPRRKRAAAPMLWLMSGLLVFLLADLRFAQEAATGEYAVGQLTDVFYHLATVMMMAAAYLEYRDRRPGSVPPDDGRALVPKRPEWGLAILPYLAIGAVYALIIPTVFDWLPGHTQDRDGTELGILILVATILVVLAMLRQAIAAGELARLKTEHAVQIGEIRFAALARHSSDLIILTDTDLRARFASDSVQRVLGHSPRELTQVSLLDSLRPEDQAQAARFIARVLDAPDITLVTEWSMRHADGAWRDIEILATNLSRNPAVGGLVLNGRDISERKRNEHELQQARAAAESANRAKGEFLANMSHEIRTPMNAVIGFTDLLLDSSPTAQQRDYIERIHLAATALLGVLNDILDYSKIEAGQMQLESIPVQIRQVLDTVRALFELQARKKRLRLEFRLASETPERLLGDPLRLLQVLNNLVGNALKFTHAGGVQVRVECLDATESAVRLKISVSDTGIGLTPEQLARLFNVFHQADASTTRQYGGTGLGLSICKRLTELMGGEIGVESVAGQGSTFWFTARLERPAPRSEWNPDAESEPAEIHAPHWPLQALSEIEPETSAAPAANPAVSDQDPSRLTGRLDELDALLATHSSRARHLNREILAELIGTPRHSGYAPVAESIGALDFETARERLQRFRREHAPQSIEKR</sequence>
<dbReference type="CDD" id="cd16922">
    <property type="entry name" value="HATPase_EvgS-ArcB-TorS-like"/>
    <property type="match status" value="1"/>
</dbReference>
<dbReference type="CDD" id="cd00130">
    <property type="entry name" value="PAS"/>
    <property type="match status" value="1"/>
</dbReference>
<accession>A0A850RDB8</accession>
<evidence type="ECO:0000313" key="17">
    <source>
        <dbReference type="Proteomes" id="UP000592294"/>
    </source>
</evidence>